<feature type="domain" description="Reverse transcriptase RNase H-like" evidence="7">
    <location>
        <begin position="27"/>
        <end position="110"/>
    </location>
</feature>
<organism evidence="9 10">
    <name type="scientific">Didymodactylos carnosus</name>
    <dbReference type="NCBI Taxonomy" id="1234261"/>
    <lineage>
        <taxon>Eukaryota</taxon>
        <taxon>Metazoa</taxon>
        <taxon>Spiralia</taxon>
        <taxon>Gnathifera</taxon>
        <taxon>Rotifera</taxon>
        <taxon>Eurotatoria</taxon>
        <taxon>Bdelloidea</taxon>
        <taxon>Philodinida</taxon>
        <taxon>Philodinidae</taxon>
        <taxon>Didymodactylos</taxon>
    </lineage>
</organism>
<name>A0A8S2GIU7_9BILA</name>
<proteinExistence type="predicted"/>
<keyword evidence="5" id="KW-0378">Hydrolase</keyword>
<dbReference type="GO" id="GO:0016787">
    <property type="term" value="F:hydrolase activity"/>
    <property type="evidence" value="ECO:0007669"/>
    <property type="project" value="UniProtKB-KW"/>
</dbReference>
<comment type="caution">
    <text evidence="9">The sequence shown here is derived from an EMBL/GenBank/DDBJ whole genome shotgun (WGS) entry which is preliminary data.</text>
</comment>
<dbReference type="SUPFAM" id="SSF56672">
    <property type="entry name" value="DNA/RNA polymerases"/>
    <property type="match status" value="1"/>
</dbReference>
<dbReference type="AlphaFoldDB" id="A0A8S2GIU7"/>
<gene>
    <name evidence="8" type="ORF">OVA965_LOCUS1695</name>
    <name evidence="9" type="ORF">TMI583_LOCUS1695</name>
</gene>
<dbReference type="FunFam" id="3.10.20.370:FF:000001">
    <property type="entry name" value="Retrovirus-related Pol polyprotein from transposon 17.6-like protein"/>
    <property type="match status" value="1"/>
</dbReference>
<dbReference type="InterPro" id="IPR050951">
    <property type="entry name" value="Retrovirus_Pol_polyprotein"/>
</dbReference>
<dbReference type="InterPro" id="IPR041373">
    <property type="entry name" value="RT_RNaseH"/>
</dbReference>
<dbReference type="Proteomes" id="UP000677228">
    <property type="component" value="Unassembled WGS sequence"/>
</dbReference>
<sequence length="149" mass="16732">MNGPATFQRIVNNTLGQLQWDCYTSFTFTIQADASNIGIGAVLLQLTQDGEKPVAYISKDLNKQQQNWSTTERECFAIVQAVKKWDSYISGQEFIITTDHHPLFAVTKATRDDTALTAGKFFVDEVVLKYGTPHQYLMNNAMVTHPSHS</sequence>
<evidence type="ECO:0000313" key="8">
    <source>
        <dbReference type="EMBL" id="CAF0745494.1"/>
    </source>
</evidence>
<protein>
    <recommendedName>
        <fullName evidence="7">Reverse transcriptase RNase H-like domain-containing protein</fullName>
    </recommendedName>
</protein>
<keyword evidence="1" id="KW-0808">Transferase</keyword>
<keyword evidence="4" id="KW-0255">Endonuclease</keyword>
<reference evidence="9" key="1">
    <citation type="submission" date="2021-02" db="EMBL/GenBank/DDBJ databases">
        <authorList>
            <person name="Nowell W R."/>
        </authorList>
    </citation>
    <scope>NUCLEOTIDE SEQUENCE</scope>
</reference>
<evidence type="ECO:0000256" key="1">
    <source>
        <dbReference type="ARBA" id="ARBA00022679"/>
    </source>
</evidence>
<evidence type="ECO:0000259" key="7">
    <source>
        <dbReference type="Pfam" id="PF17917"/>
    </source>
</evidence>
<evidence type="ECO:0000256" key="5">
    <source>
        <dbReference type="ARBA" id="ARBA00022801"/>
    </source>
</evidence>
<dbReference type="CDD" id="cd09274">
    <property type="entry name" value="RNase_HI_RT_Ty3"/>
    <property type="match status" value="1"/>
</dbReference>
<evidence type="ECO:0000313" key="9">
    <source>
        <dbReference type="EMBL" id="CAF3523414.1"/>
    </source>
</evidence>
<evidence type="ECO:0000256" key="4">
    <source>
        <dbReference type="ARBA" id="ARBA00022759"/>
    </source>
</evidence>
<evidence type="ECO:0000313" key="10">
    <source>
        <dbReference type="Proteomes" id="UP000682733"/>
    </source>
</evidence>
<dbReference type="PANTHER" id="PTHR37984">
    <property type="entry name" value="PROTEIN CBG26694"/>
    <property type="match status" value="1"/>
</dbReference>
<dbReference type="Pfam" id="PF17917">
    <property type="entry name" value="RT_RNaseH"/>
    <property type="match status" value="1"/>
</dbReference>
<keyword evidence="6" id="KW-0695">RNA-directed DNA polymerase</keyword>
<dbReference type="EMBL" id="CAJNOK010000328">
    <property type="protein sequence ID" value="CAF0745494.1"/>
    <property type="molecule type" value="Genomic_DNA"/>
</dbReference>
<dbReference type="Proteomes" id="UP000682733">
    <property type="component" value="Unassembled WGS sequence"/>
</dbReference>
<dbReference type="InterPro" id="IPR043502">
    <property type="entry name" value="DNA/RNA_pol_sf"/>
</dbReference>
<evidence type="ECO:0000256" key="3">
    <source>
        <dbReference type="ARBA" id="ARBA00022722"/>
    </source>
</evidence>
<evidence type="ECO:0000256" key="2">
    <source>
        <dbReference type="ARBA" id="ARBA00022695"/>
    </source>
</evidence>
<dbReference type="PANTHER" id="PTHR37984:SF5">
    <property type="entry name" value="PROTEIN NYNRIN-LIKE"/>
    <property type="match status" value="1"/>
</dbReference>
<dbReference type="Gene3D" id="3.10.20.370">
    <property type="match status" value="1"/>
</dbReference>
<dbReference type="GO" id="GO:0003964">
    <property type="term" value="F:RNA-directed DNA polymerase activity"/>
    <property type="evidence" value="ECO:0007669"/>
    <property type="project" value="UniProtKB-KW"/>
</dbReference>
<accession>A0A8S2GIU7</accession>
<dbReference type="GO" id="GO:0004519">
    <property type="term" value="F:endonuclease activity"/>
    <property type="evidence" value="ECO:0007669"/>
    <property type="project" value="UniProtKB-KW"/>
</dbReference>
<keyword evidence="3" id="KW-0540">Nuclease</keyword>
<evidence type="ECO:0000256" key="6">
    <source>
        <dbReference type="ARBA" id="ARBA00022918"/>
    </source>
</evidence>
<keyword evidence="2" id="KW-0548">Nucleotidyltransferase</keyword>
<dbReference type="EMBL" id="CAJOBA010000328">
    <property type="protein sequence ID" value="CAF3523414.1"/>
    <property type="molecule type" value="Genomic_DNA"/>
</dbReference>